<proteinExistence type="predicted"/>
<dbReference type="AlphaFoldDB" id="C6XLY9"/>
<gene>
    <name evidence="2" type="ordered locus">Hbal_2140</name>
</gene>
<dbReference type="eggNOG" id="COG0451">
    <property type="taxonomic scope" value="Bacteria"/>
</dbReference>
<evidence type="ECO:0000313" key="3">
    <source>
        <dbReference type="Proteomes" id="UP000002745"/>
    </source>
</evidence>
<reference evidence="3" key="1">
    <citation type="journal article" date="2011" name="J. Bacteriol.">
        <title>Genome sequences of eight morphologically diverse alphaproteobacteria.</title>
        <authorList>
            <consortium name="US DOE Joint Genome Institute"/>
            <person name="Brown P.J."/>
            <person name="Kysela D.T."/>
            <person name="Buechlein A."/>
            <person name="Hemmerich C."/>
            <person name="Brun Y.V."/>
        </authorList>
    </citation>
    <scope>NUCLEOTIDE SEQUENCE [LARGE SCALE GENOMIC DNA]</scope>
    <source>
        <strain evidence="3">ATCC 49814 / DSM 5838 / IFAM 1418</strain>
    </source>
</reference>
<evidence type="ECO:0000313" key="2">
    <source>
        <dbReference type="EMBL" id="ACT59821.1"/>
    </source>
</evidence>
<dbReference type="OrthoDB" id="9801785at2"/>
<dbReference type="Pfam" id="PF16363">
    <property type="entry name" value="GDP_Man_Dehyd"/>
    <property type="match status" value="1"/>
</dbReference>
<dbReference type="InterPro" id="IPR013445">
    <property type="entry name" value="CDP_4_6_deHydtase"/>
</dbReference>
<protein>
    <submittedName>
        <fullName evidence="2">CDP-glucose 4,6-dehydratase</fullName>
    </submittedName>
</protein>
<feature type="domain" description="NAD(P)-binding" evidence="1">
    <location>
        <begin position="11"/>
        <end position="320"/>
    </location>
</feature>
<dbReference type="RefSeq" id="WP_015827971.1">
    <property type="nucleotide sequence ID" value="NC_012982.1"/>
</dbReference>
<keyword evidence="3" id="KW-1185">Reference proteome</keyword>
<accession>C6XLY9</accession>
<dbReference type="Gene3D" id="3.90.25.10">
    <property type="entry name" value="UDP-galactose 4-epimerase, domain 1"/>
    <property type="match status" value="1"/>
</dbReference>
<dbReference type="STRING" id="582402.Hbal_2140"/>
<dbReference type="NCBIfam" id="TIGR02622">
    <property type="entry name" value="CDP_4_6_dhtase"/>
    <property type="match status" value="1"/>
</dbReference>
<dbReference type="KEGG" id="hba:Hbal_2140"/>
<sequence length="349" mass="38549">MFDYVRGNKVLVTGHTGFCGSWLSLWLNKLGADVHGLSLAPYTTPNMHSLVDFWTDKNSHIGDISSPGVVKAALDASGAEIIYHLAAQPLVRQSYHDPLETYRSNVIGTAELLEAVRHSDTVKAVVLVTTDKVYHNNEWIHPYRESDRLGGKDPYSASKAACELVIHSYLDTILDKEKVLCASARGGNIIGGGDWSTDRLIPDIVRALETDKPLEIRNPAATRPWQHVLALCHGYLSLGEKLYNGDKTMSGSWNFGPIGDMAITTLQIVDAFGEHWKKPPVDIQGSPLHEAQLLALDSTKARHFLKWGPAWSTDEGIAKTVEWYKAHSEGKDMKAFSMQQIEAYQAGIC</sequence>
<evidence type="ECO:0000259" key="1">
    <source>
        <dbReference type="Pfam" id="PF16363"/>
    </source>
</evidence>
<dbReference type="Gene3D" id="3.40.50.720">
    <property type="entry name" value="NAD(P)-binding Rossmann-like Domain"/>
    <property type="match status" value="1"/>
</dbReference>
<dbReference type="HOGENOM" id="CLU_007383_1_7_5"/>
<organism evidence="2 3">
    <name type="scientific">Hirschia baltica (strain ATCC 49814 / DSM 5838 / IFAM 1418)</name>
    <dbReference type="NCBI Taxonomy" id="582402"/>
    <lineage>
        <taxon>Bacteria</taxon>
        <taxon>Pseudomonadati</taxon>
        <taxon>Pseudomonadota</taxon>
        <taxon>Alphaproteobacteria</taxon>
        <taxon>Hyphomonadales</taxon>
        <taxon>Hyphomonadaceae</taxon>
        <taxon>Hirschia</taxon>
    </lineage>
</organism>
<dbReference type="InterPro" id="IPR036291">
    <property type="entry name" value="NAD(P)-bd_dom_sf"/>
</dbReference>
<dbReference type="InterPro" id="IPR016040">
    <property type="entry name" value="NAD(P)-bd_dom"/>
</dbReference>
<dbReference type="PANTHER" id="PTHR43000">
    <property type="entry name" value="DTDP-D-GLUCOSE 4,6-DEHYDRATASE-RELATED"/>
    <property type="match status" value="1"/>
</dbReference>
<dbReference type="EMBL" id="CP001678">
    <property type="protein sequence ID" value="ACT59821.1"/>
    <property type="molecule type" value="Genomic_DNA"/>
</dbReference>
<name>C6XLY9_HIRBI</name>
<dbReference type="Proteomes" id="UP000002745">
    <property type="component" value="Chromosome"/>
</dbReference>
<dbReference type="SUPFAM" id="SSF51735">
    <property type="entry name" value="NAD(P)-binding Rossmann-fold domains"/>
    <property type="match status" value="1"/>
</dbReference>